<dbReference type="SUPFAM" id="SSF56601">
    <property type="entry name" value="beta-lactamase/transpeptidase-like"/>
    <property type="match status" value="1"/>
</dbReference>
<proteinExistence type="predicted"/>
<dbReference type="InterPro" id="IPR001466">
    <property type="entry name" value="Beta-lactam-related"/>
</dbReference>
<dbReference type="InterPro" id="IPR012338">
    <property type="entry name" value="Beta-lactam/transpept-like"/>
</dbReference>
<evidence type="ECO:0000313" key="3">
    <source>
        <dbReference type="Proteomes" id="UP001500831"/>
    </source>
</evidence>
<reference evidence="2 3" key="1">
    <citation type="journal article" date="2019" name="Int. J. Syst. Evol. Microbiol.">
        <title>The Global Catalogue of Microorganisms (GCM) 10K type strain sequencing project: providing services to taxonomists for standard genome sequencing and annotation.</title>
        <authorList>
            <consortium name="The Broad Institute Genomics Platform"/>
            <consortium name="The Broad Institute Genome Sequencing Center for Infectious Disease"/>
            <person name="Wu L."/>
            <person name="Ma J."/>
        </authorList>
    </citation>
    <scope>NUCLEOTIDE SEQUENCE [LARGE SCALE GENOMIC DNA]</scope>
    <source>
        <strain evidence="2 3">JCM 6242</strain>
    </source>
</reference>
<dbReference type="Pfam" id="PF00144">
    <property type="entry name" value="Beta-lactamase"/>
    <property type="match status" value="1"/>
</dbReference>
<protein>
    <recommendedName>
        <fullName evidence="1">Beta-lactamase-related domain-containing protein</fullName>
    </recommendedName>
</protein>
<comment type="caution">
    <text evidence="2">The sequence shown here is derived from an EMBL/GenBank/DDBJ whole genome shotgun (WGS) entry which is preliminary data.</text>
</comment>
<sequence>MAGWRLEWPPGSRCEYHAASAHWVLTEVAHRVTGQDYRQALRARVLDPLGLDRLSAATWRWTGPC</sequence>
<organism evidence="2 3">
    <name type="scientific">Streptosporangium fragile</name>
    <dbReference type="NCBI Taxonomy" id="46186"/>
    <lineage>
        <taxon>Bacteria</taxon>
        <taxon>Bacillati</taxon>
        <taxon>Actinomycetota</taxon>
        <taxon>Actinomycetes</taxon>
        <taxon>Streptosporangiales</taxon>
        <taxon>Streptosporangiaceae</taxon>
        <taxon>Streptosporangium</taxon>
    </lineage>
</organism>
<keyword evidence="3" id="KW-1185">Reference proteome</keyword>
<gene>
    <name evidence="2" type="ORF">GCM10010517_15810</name>
</gene>
<accession>A0ABN3VSL2</accession>
<dbReference type="RefSeq" id="WP_344969284.1">
    <property type="nucleotide sequence ID" value="NZ_BAAAVI010000008.1"/>
</dbReference>
<evidence type="ECO:0000259" key="1">
    <source>
        <dbReference type="Pfam" id="PF00144"/>
    </source>
</evidence>
<evidence type="ECO:0000313" key="2">
    <source>
        <dbReference type="EMBL" id="GAA2857433.1"/>
    </source>
</evidence>
<dbReference type="EMBL" id="BAAAVI010000008">
    <property type="protein sequence ID" value="GAA2857433.1"/>
    <property type="molecule type" value="Genomic_DNA"/>
</dbReference>
<name>A0ABN3VSL2_9ACTN</name>
<feature type="domain" description="Beta-lactamase-related" evidence="1">
    <location>
        <begin position="2"/>
        <end position="54"/>
    </location>
</feature>
<dbReference type="Gene3D" id="3.40.710.10">
    <property type="entry name" value="DD-peptidase/beta-lactamase superfamily"/>
    <property type="match status" value="1"/>
</dbReference>
<dbReference type="Proteomes" id="UP001500831">
    <property type="component" value="Unassembled WGS sequence"/>
</dbReference>